<evidence type="ECO:0000256" key="3">
    <source>
        <dbReference type="ARBA" id="ARBA00022723"/>
    </source>
</evidence>
<evidence type="ECO:0000256" key="5">
    <source>
        <dbReference type="ARBA" id="ARBA00022842"/>
    </source>
</evidence>
<keyword evidence="6 8" id="KW-0443">Lipid metabolism</keyword>
<feature type="binding site" evidence="8">
    <location>
        <position position="58"/>
    </location>
    <ligand>
        <name>Mg(2+)</name>
        <dbReference type="ChEBI" id="CHEBI:18420"/>
    </ligand>
</feature>
<evidence type="ECO:0000256" key="7">
    <source>
        <dbReference type="ARBA" id="ARBA00023160"/>
    </source>
</evidence>
<evidence type="ECO:0000256" key="4">
    <source>
        <dbReference type="ARBA" id="ARBA00022832"/>
    </source>
</evidence>
<dbReference type="InterPro" id="IPR002582">
    <property type="entry name" value="ACPS"/>
</dbReference>
<keyword evidence="11" id="KW-1185">Reference proteome</keyword>
<keyword evidence="5 8" id="KW-0460">Magnesium</keyword>
<comment type="cofactor">
    <cofactor evidence="8">
        <name>Mg(2+)</name>
        <dbReference type="ChEBI" id="CHEBI:18420"/>
    </cofactor>
</comment>
<evidence type="ECO:0000256" key="1">
    <source>
        <dbReference type="ARBA" id="ARBA00022516"/>
    </source>
</evidence>
<comment type="caution">
    <text evidence="10">The sequence shown here is derived from an EMBL/GenBank/DDBJ whole genome shotgun (WGS) entry which is preliminary data.</text>
</comment>
<dbReference type="HAMAP" id="MF_00101">
    <property type="entry name" value="AcpS"/>
    <property type="match status" value="1"/>
</dbReference>
<dbReference type="Pfam" id="PF01648">
    <property type="entry name" value="ACPS"/>
    <property type="match status" value="1"/>
</dbReference>
<evidence type="ECO:0000313" key="11">
    <source>
        <dbReference type="Proteomes" id="UP001565236"/>
    </source>
</evidence>
<dbReference type="EC" id="2.7.8.7" evidence="8"/>
<feature type="binding site" evidence="8">
    <location>
        <position position="8"/>
    </location>
    <ligand>
        <name>Mg(2+)</name>
        <dbReference type="ChEBI" id="CHEBI:18420"/>
    </ligand>
</feature>
<comment type="subcellular location">
    <subcellularLocation>
        <location evidence="8">Cytoplasm</location>
    </subcellularLocation>
</comment>
<proteinExistence type="inferred from homology"/>
<comment type="catalytic activity">
    <reaction evidence="8">
        <text>apo-[ACP] + CoA = holo-[ACP] + adenosine 3',5'-bisphosphate + H(+)</text>
        <dbReference type="Rhea" id="RHEA:12068"/>
        <dbReference type="Rhea" id="RHEA-COMP:9685"/>
        <dbReference type="Rhea" id="RHEA-COMP:9690"/>
        <dbReference type="ChEBI" id="CHEBI:15378"/>
        <dbReference type="ChEBI" id="CHEBI:29999"/>
        <dbReference type="ChEBI" id="CHEBI:57287"/>
        <dbReference type="ChEBI" id="CHEBI:58343"/>
        <dbReference type="ChEBI" id="CHEBI:64479"/>
        <dbReference type="EC" id="2.7.8.7"/>
    </reaction>
</comment>
<evidence type="ECO:0000256" key="2">
    <source>
        <dbReference type="ARBA" id="ARBA00022679"/>
    </source>
</evidence>
<keyword evidence="1 8" id="KW-0444">Lipid biosynthesis</keyword>
<evidence type="ECO:0000313" key="10">
    <source>
        <dbReference type="EMBL" id="MEY8661740.1"/>
    </source>
</evidence>
<keyword evidence="3 8" id="KW-0479">Metal-binding</keyword>
<dbReference type="Proteomes" id="UP001565236">
    <property type="component" value="Unassembled WGS sequence"/>
</dbReference>
<comment type="function">
    <text evidence="8">Transfers the 4'-phosphopantetheine moiety from coenzyme A to a Ser of acyl-carrier-protein.</text>
</comment>
<keyword evidence="7 8" id="KW-0275">Fatty acid biosynthesis</keyword>
<keyword evidence="8" id="KW-0963">Cytoplasm</keyword>
<evidence type="ECO:0000256" key="8">
    <source>
        <dbReference type="HAMAP-Rule" id="MF_00101"/>
    </source>
</evidence>
<dbReference type="NCBIfam" id="TIGR00516">
    <property type="entry name" value="acpS"/>
    <property type="match status" value="1"/>
</dbReference>
<comment type="similarity">
    <text evidence="8">Belongs to the P-Pant transferase superfamily. AcpS family.</text>
</comment>
<dbReference type="NCBIfam" id="TIGR00556">
    <property type="entry name" value="pantethn_trn"/>
    <property type="match status" value="1"/>
</dbReference>
<dbReference type="InterPro" id="IPR004568">
    <property type="entry name" value="Ppantetheine-prot_Trfase_dom"/>
</dbReference>
<keyword evidence="4 8" id="KW-0276">Fatty acid metabolism</keyword>
<dbReference type="GO" id="GO:0008897">
    <property type="term" value="F:holo-[acyl-carrier-protein] synthase activity"/>
    <property type="evidence" value="ECO:0007669"/>
    <property type="project" value="UniProtKB-EC"/>
</dbReference>
<feature type="domain" description="4'-phosphopantetheinyl transferase" evidence="9">
    <location>
        <begin position="4"/>
        <end position="115"/>
    </location>
</feature>
<accession>A0ABV4DMP5</accession>
<protein>
    <recommendedName>
        <fullName evidence="8">Holo-[acyl-carrier-protein] synthase</fullName>
        <shortName evidence="8">Holo-ACP synthase</shortName>
        <ecNumber evidence="8">2.7.8.7</ecNumber>
    </recommendedName>
    <alternativeName>
        <fullName evidence="8">4'-phosphopantetheinyl transferase AcpS</fullName>
    </alternativeName>
</protein>
<sequence>MIKGIGNDIEEIRRLVVLQQQQPKIVSKLLTPAEVAAYEKLSKKRQGEYLTGRFSAKEAYSKALGTGIGKAVSFQELEILNDDLGRPYFTKHPLQDDCSAYVSISHTKEFVATVVVLETR</sequence>
<keyword evidence="2 8" id="KW-0808">Transferase</keyword>
<dbReference type="SUPFAM" id="SSF56214">
    <property type="entry name" value="4'-phosphopantetheinyl transferase"/>
    <property type="match status" value="1"/>
</dbReference>
<reference evidence="10 11" key="1">
    <citation type="submission" date="2024-03" db="EMBL/GenBank/DDBJ databases">
        <title>Mouse gut bacterial collection (mGBC) of GemPharmatech.</title>
        <authorList>
            <person name="He Y."/>
            <person name="Dong L."/>
            <person name="Wu D."/>
            <person name="Gao X."/>
            <person name="Lin Z."/>
        </authorList>
    </citation>
    <scope>NUCLEOTIDE SEQUENCE [LARGE SCALE GENOMIC DNA]</scope>
    <source>
        <strain evidence="10 11">15-30</strain>
    </source>
</reference>
<evidence type="ECO:0000259" key="9">
    <source>
        <dbReference type="Pfam" id="PF01648"/>
    </source>
</evidence>
<organism evidence="10 11">
    <name type="scientific">Ligilactobacillus faecis</name>
    <dbReference type="NCBI Taxonomy" id="762833"/>
    <lineage>
        <taxon>Bacteria</taxon>
        <taxon>Bacillati</taxon>
        <taxon>Bacillota</taxon>
        <taxon>Bacilli</taxon>
        <taxon>Lactobacillales</taxon>
        <taxon>Lactobacillaceae</taxon>
        <taxon>Ligilactobacillus</taxon>
    </lineage>
</organism>
<evidence type="ECO:0000256" key="6">
    <source>
        <dbReference type="ARBA" id="ARBA00023098"/>
    </source>
</evidence>
<dbReference type="InterPro" id="IPR008278">
    <property type="entry name" value="4-PPantetheinyl_Trfase_dom"/>
</dbReference>
<dbReference type="RefSeq" id="WP_369940841.1">
    <property type="nucleotide sequence ID" value="NZ_JBCLUF010000005.1"/>
</dbReference>
<name>A0ABV4DMP5_9LACO</name>
<dbReference type="EMBL" id="JBCLUF010000005">
    <property type="protein sequence ID" value="MEY8661740.1"/>
    <property type="molecule type" value="Genomic_DNA"/>
</dbReference>
<dbReference type="Gene3D" id="3.90.470.20">
    <property type="entry name" value="4'-phosphopantetheinyl transferase domain"/>
    <property type="match status" value="1"/>
</dbReference>
<dbReference type="InterPro" id="IPR037143">
    <property type="entry name" value="4-PPantetheinyl_Trfase_dom_sf"/>
</dbReference>
<gene>
    <name evidence="8 10" type="primary">acpS</name>
    <name evidence="10" type="ORF">AALT52_02350</name>
</gene>